<evidence type="ECO:0000313" key="4">
    <source>
        <dbReference type="EMBL" id="CAF1613836.1"/>
    </source>
</evidence>
<dbReference type="InterPro" id="IPR011992">
    <property type="entry name" value="EF-hand-dom_pair"/>
</dbReference>
<dbReference type="InterPro" id="IPR018247">
    <property type="entry name" value="EF_Hand_1_Ca_BS"/>
</dbReference>
<dbReference type="AlphaFoldDB" id="A0A814C2G2"/>
<dbReference type="EMBL" id="CAJNOR010007258">
    <property type="protein sequence ID" value="CAF1613836.1"/>
    <property type="molecule type" value="Genomic_DNA"/>
</dbReference>
<evidence type="ECO:0000313" key="5">
    <source>
        <dbReference type="Proteomes" id="UP000663828"/>
    </source>
</evidence>
<feature type="non-terminal residue" evidence="3">
    <location>
        <position position="67"/>
    </location>
</feature>
<keyword evidence="1" id="KW-0106">Calcium</keyword>
<evidence type="ECO:0000256" key="1">
    <source>
        <dbReference type="ARBA" id="ARBA00022837"/>
    </source>
</evidence>
<dbReference type="Gene3D" id="1.10.238.10">
    <property type="entry name" value="EF-hand"/>
    <property type="match status" value="1"/>
</dbReference>
<evidence type="ECO:0000259" key="2">
    <source>
        <dbReference type="PROSITE" id="PS50222"/>
    </source>
</evidence>
<dbReference type="PROSITE" id="PS50222">
    <property type="entry name" value="EF_HAND_2"/>
    <property type="match status" value="1"/>
</dbReference>
<sequence length="67" mass="6762">MSFDPVRAIFNQVDTNRDGNIDRSEFNRWVGGAGGAGSASSYESSSFNSSGYGAGAGAGAGFAAGNY</sequence>
<dbReference type="GO" id="GO:0005509">
    <property type="term" value="F:calcium ion binding"/>
    <property type="evidence" value="ECO:0007669"/>
    <property type="project" value="InterPro"/>
</dbReference>
<gene>
    <name evidence="4" type="ORF">XAT740_LOCUS49274</name>
    <name evidence="3" type="ORF">XAT740_LOCUS9844</name>
</gene>
<feature type="domain" description="EF-hand" evidence="2">
    <location>
        <begin position="1"/>
        <end position="36"/>
    </location>
</feature>
<dbReference type="EMBL" id="CAJNOR010000513">
    <property type="protein sequence ID" value="CAF0935924.1"/>
    <property type="molecule type" value="Genomic_DNA"/>
</dbReference>
<name>A0A814C2G2_ADIRI</name>
<proteinExistence type="predicted"/>
<accession>A0A814C2G2</accession>
<protein>
    <recommendedName>
        <fullName evidence="2">EF-hand domain-containing protein</fullName>
    </recommendedName>
</protein>
<organism evidence="3 5">
    <name type="scientific">Adineta ricciae</name>
    <name type="common">Rotifer</name>
    <dbReference type="NCBI Taxonomy" id="249248"/>
    <lineage>
        <taxon>Eukaryota</taxon>
        <taxon>Metazoa</taxon>
        <taxon>Spiralia</taxon>
        <taxon>Gnathifera</taxon>
        <taxon>Rotifera</taxon>
        <taxon>Eurotatoria</taxon>
        <taxon>Bdelloidea</taxon>
        <taxon>Adinetida</taxon>
        <taxon>Adinetidae</taxon>
        <taxon>Adineta</taxon>
    </lineage>
</organism>
<dbReference type="SUPFAM" id="SSF47473">
    <property type="entry name" value="EF-hand"/>
    <property type="match status" value="1"/>
</dbReference>
<dbReference type="Pfam" id="PF13202">
    <property type="entry name" value="EF-hand_5"/>
    <property type="match status" value="1"/>
</dbReference>
<evidence type="ECO:0000313" key="3">
    <source>
        <dbReference type="EMBL" id="CAF0935924.1"/>
    </source>
</evidence>
<dbReference type="PROSITE" id="PS00018">
    <property type="entry name" value="EF_HAND_1"/>
    <property type="match status" value="1"/>
</dbReference>
<dbReference type="InterPro" id="IPR002048">
    <property type="entry name" value="EF_hand_dom"/>
</dbReference>
<dbReference type="Proteomes" id="UP000663828">
    <property type="component" value="Unassembled WGS sequence"/>
</dbReference>
<keyword evidence="5" id="KW-1185">Reference proteome</keyword>
<comment type="caution">
    <text evidence="3">The sequence shown here is derived from an EMBL/GenBank/DDBJ whole genome shotgun (WGS) entry which is preliminary data.</text>
</comment>
<reference evidence="3" key="1">
    <citation type="submission" date="2021-02" db="EMBL/GenBank/DDBJ databases">
        <authorList>
            <person name="Nowell W R."/>
        </authorList>
    </citation>
    <scope>NUCLEOTIDE SEQUENCE</scope>
</reference>